<name>A0ABU6JV77_9GAMM</name>
<protein>
    <submittedName>
        <fullName evidence="2">Uncharacterized protein</fullName>
    </submittedName>
</protein>
<dbReference type="RefSeq" id="WP_327619458.1">
    <property type="nucleotide sequence ID" value="NZ_JAYWTM010000025.1"/>
</dbReference>
<feature type="compositionally biased region" description="Basic and acidic residues" evidence="1">
    <location>
        <begin position="154"/>
        <end position="165"/>
    </location>
</feature>
<reference evidence="2 3" key="1">
    <citation type="journal article" date="2017" name="Int. J. Syst. Evol. Microbiol.">
        <title>Brenneria populi subsp. brevivirga subsp. nov. isolated from symptomatic bark of Populus x euramericana canker, and description of Brenneria populi subsp. populi subsp. nov.</title>
        <authorList>
            <person name="Zheng M.H."/>
            <person name="Piao C.G."/>
            <person name="Xue H."/>
            <person name="Guo M.W."/>
            <person name="Li Y."/>
        </authorList>
    </citation>
    <scope>NUCLEOTIDE SEQUENCE [LARGE SCALE GENOMIC DNA]</scope>
    <source>
        <strain evidence="2 3">D9-5</strain>
    </source>
</reference>
<organism evidence="2 3">
    <name type="scientific">Brenneria populi</name>
    <dbReference type="NCBI Taxonomy" id="1505588"/>
    <lineage>
        <taxon>Bacteria</taxon>
        <taxon>Pseudomonadati</taxon>
        <taxon>Pseudomonadota</taxon>
        <taxon>Gammaproteobacteria</taxon>
        <taxon>Enterobacterales</taxon>
        <taxon>Pectobacteriaceae</taxon>
        <taxon>Brenneria</taxon>
    </lineage>
</organism>
<feature type="compositionally biased region" description="Polar residues" evidence="1">
    <location>
        <begin position="166"/>
        <end position="177"/>
    </location>
</feature>
<proteinExistence type="predicted"/>
<sequence>MFKFKELIKTGMASASEVEQNRKSINEVFSALNNALKEQTKESITIQKFIIKPGVLFDMANMARAYAMAKGELVEPTISIEKSAGKGTLDISLNDSTHEPIARWEQHPDGYPFTIEFLGERTDCWDQESLANTLGKIVASGQFWLKVKELESKQAENVKPPEDSRPPQNAQNTPDTK</sequence>
<keyword evidence="3" id="KW-1185">Reference proteome</keyword>
<evidence type="ECO:0000256" key="1">
    <source>
        <dbReference type="SAM" id="MobiDB-lite"/>
    </source>
</evidence>
<gene>
    <name evidence="2" type="ORF">VSX58_18925</name>
</gene>
<evidence type="ECO:0000313" key="2">
    <source>
        <dbReference type="EMBL" id="MEC5344670.1"/>
    </source>
</evidence>
<dbReference type="EMBL" id="JAYWTM010000025">
    <property type="protein sequence ID" value="MEC5344670.1"/>
    <property type="molecule type" value="Genomic_DNA"/>
</dbReference>
<dbReference type="Proteomes" id="UP001309705">
    <property type="component" value="Unassembled WGS sequence"/>
</dbReference>
<feature type="region of interest" description="Disordered" evidence="1">
    <location>
        <begin position="154"/>
        <end position="177"/>
    </location>
</feature>
<evidence type="ECO:0000313" key="3">
    <source>
        <dbReference type="Proteomes" id="UP001309705"/>
    </source>
</evidence>
<comment type="caution">
    <text evidence="2">The sequence shown here is derived from an EMBL/GenBank/DDBJ whole genome shotgun (WGS) entry which is preliminary data.</text>
</comment>
<accession>A0ABU6JV77</accession>